<evidence type="ECO:0000313" key="13">
    <source>
        <dbReference type="Proteomes" id="UP000799640"/>
    </source>
</evidence>
<keyword evidence="4 11" id="KW-0812">Transmembrane</keyword>
<keyword evidence="13" id="KW-1185">Reference proteome</keyword>
<sequence>MAWHSPDGWLTQGLAPHVSTITITFIITLALPIFVHWYLYRSRAATVTPKFLVLGPSGAGKTALITTLERGAPTATHTSLTPLTIAAPLPATHTPSSARYRSTNDAALRLVPILFTDTPGHGKLRHLALGLITPAPPTPPPTGLIFVVDAAALSSEADNAGLRDAAEYLHDVLLALQRAYERAKSSVAREIPLVVVAGKLDLFTALPAGVVRSLLEAEIGRVRETKARGIVGVGKGGDGLGGEEVVEEGALGGRAEGKFEFGVMEEWGIKVSVVGGNVRGEGPGVTGLWDWVAGQI</sequence>
<protein>
    <recommendedName>
        <fullName evidence="3">Signal recognition particle receptor subunit beta</fullName>
    </recommendedName>
</protein>
<evidence type="ECO:0000256" key="10">
    <source>
        <dbReference type="ARBA" id="ARBA00023170"/>
    </source>
</evidence>
<dbReference type="InterPro" id="IPR027417">
    <property type="entry name" value="P-loop_NTPase"/>
</dbReference>
<dbReference type="InterPro" id="IPR019009">
    <property type="entry name" value="SRP_receptor_beta_su"/>
</dbReference>
<keyword evidence="10" id="KW-0675">Receptor</keyword>
<keyword evidence="7 11" id="KW-1133">Transmembrane helix</keyword>
<dbReference type="PRINTS" id="PR00449">
    <property type="entry name" value="RASTRNSFRMNG"/>
</dbReference>
<evidence type="ECO:0000256" key="4">
    <source>
        <dbReference type="ARBA" id="ARBA00022692"/>
    </source>
</evidence>
<name>A0A6G1HIL1_9PEZI</name>
<dbReference type="AlphaFoldDB" id="A0A6G1HIL1"/>
<dbReference type="GO" id="GO:0005525">
    <property type="term" value="F:GTP binding"/>
    <property type="evidence" value="ECO:0007669"/>
    <property type="project" value="UniProtKB-KW"/>
</dbReference>
<gene>
    <name evidence="12" type="ORF">EJ06DRAFT_517404</name>
</gene>
<evidence type="ECO:0000256" key="7">
    <source>
        <dbReference type="ARBA" id="ARBA00022989"/>
    </source>
</evidence>
<comment type="similarity">
    <text evidence="2">Belongs to the SRP receptor beta subunit family.</text>
</comment>
<evidence type="ECO:0000256" key="11">
    <source>
        <dbReference type="SAM" id="Phobius"/>
    </source>
</evidence>
<comment type="subcellular location">
    <subcellularLocation>
        <location evidence="1">Endoplasmic reticulum membrane</location>
        <topology evidence="1">Single-pass membrane protein</topology>
    </subcellularLocation>
</comment>
<evidence type="ECO:0000256" key="3">
    <source>
        <dbReference type="ARBA" id="ARBA00020256"/>
    </source>
</evidence>
<proteinExistence type="inferred from homology"/>
<evidence type="ECO:0000256" key="9">
    <source>
        <dbReference type="ARBA" id="ARBA00023136"/>
    </source>
</evidence>
<keyword evidence="6" id="KW-0256">Endoplasmic reticulum</keyword>
<evidence type="ECO:0000256" key="1">
    <source>
        <dbReference type="ARBA" id="ARBA00004389"/>
    </source>
</evidence>
<dbReference type="Gene3D" id="3.40.50.300">
    <property type="entry name" value="P-loop containing nucleotide triphosphate hydrolases"/>
    <property type="match status" value="1"/>
</dbReference>
<organism evidence="12 13">
    <name type="scientific">Trichodelitschia bisporula</name>
    <dbReference type="NCBI Taxonomy" id="703511"/>
    <lineage>
        <taxon>Eukaryota</taxon>
        <taxon>Fungi</taxon>
        <taxon>Dikarya</taxon>
        <taxon>Ascomycota</taxon>
        <taxon>Pezizomycotina</taxon>
        <taxon>Dothideomycetes</taxon>
        <taxon>Dothideomycetes incertae sedis</taxon>
        <taxon>Phaeotrichales</taxon>
        <taxon>Phaeotrichaceae</taxon>
        <taxon>Trichodelitschia</taxon>
    </lineage>
</organism>
<reference evidence="12" key="1">
    <citation type="journal article" date="2020" name="Stud. Mycol.">
        <title>101 Dothideomycetes genomes: a test case for predicting lifestyles and emergence of pathogens.</title>
        <authorList>
            <person name="Haridas S."/>
            <person name="Albert R."/>
            <person name="Binder M."/>
            <person name="Bloem J."/>
            <person name="Labutti K."/>
            <person name="Salamov A."/>
            <person name="Andreopoulos B."/>
            <person name="Baker S."/>
            <person name="Barry K."/>
            <person name="Bills G."/>
            <person name="Bluhm B."/>
            <person name="Cannon C."/>
            <person name="Castanera R."/>
            <person name="Culley D."/>
            <person name="Daum C."/>
            <person name="Ezra D."/>
            <person name="Gonzalez J."/>
            <person name="Henrissat B."/>
            <person name="Kuo A."/>
            <person name="Liang C."/>
            <person name="Lipzen A."/>
            <person name="Lutzoni F."/>
            <person name="Magnuson J."/>
            <person name="Mondo S."/>
            <person name="Nolan M."/>
            <person name="Ohm R."/>
            <person name="Pangilinan J."/>
            <person name="Park H.-J."/>
            <person name="Ramirez L."/>
            <person name="Alfaro M."/>
            <person name="Sun H."/>
            <person name="Tritt A."/>
            <person name="Yoshinaga Y."/>
            <person name="Zwiers L.-H."/>
            <person name="Turgeon B."/>
            <person name="Goodwin S."/>
            <person name="Spatafora J."/>
            <person name="Crous P."/>
            <person name="Grigoriev I."/>
        </authorList>
    </citation>
    <scope>NUCLEOTIDE SEQUENCE</scope>
    <source>
        <strain evidence="12">CBS 262.69</strain>
    </source>
</reference>
<keyword evidence="8" id="KW-0342">GTP-binding</keyword>
<dbReference type="Pfam" id="PF09439">
    <property type="entry name" value="SRPRB"/>
    <property type="match status" value="1"/>
</dbReference>
<evidence type="ECO:0000256" key="2">
    <source>
        <dbReference type="ARBA" id="ARBA00005619"/>
    </source>
</evidence>
<keyword evidence="5" id="KW-0547">Nucleotide-binding</keyword>
<dbReference type="OrthoDB" id="41266at2759"/>
<evidence type="ECO:0000313" key="12">
    <source>
        <dbReference type="EMBL" id="KAF2395699.1"/>
    </source>
</evidence>
<evidence type="ECO:0000256" key="8">
    <source>
        <dbReference type="ARBA" id="ARBA00023134"/>
    </source>
</evidence>
<dbReference type="EMBL" id="ML996711">
    <property type="protein sequence ID" value="KAF2395699.1"/>
    <property type="molecule type" value="Genomic_DNA"/>
</dbReference>
<keyword evidence="9 11" id="KW-0472">Membrane</keyword>
<dbReference type="Proteomes" id="UP000799640">
    <property type="component" value="Unassembled WGS sequence"/>
</dbReference>
<accession>A0A6G1HIL1</accession>
<evidence type="ECO:0000256" key="6">
    <source>
        <dbReference type="ARBA" id="ARBA00022824"/>
    </source>
</evidence>
<evidence type="ECO:0000256" key="5">
    <source>
        <dbReference type="ARBA" id="ARBA00022741"/>
    </source>
</evidence>
<dbReference type="GO" id="GO:0005789">
    <property type="term" value="C:endoplasmic reticulum membrane"/>
    <property type="evidence" value="ECO:0007669"/>
    <property type="project" value="UniProtKB-SubCell"/>
</dbReference>
<dbReference type="SUPFAM" id="SSF52540">
    <property type="entry name" value="P-loop containing nucleoside triphosphate hydrolases"/>
    <property type="match status" value="1"/>
</dbReference>
<feature type="transmembrane region" description="Helical" evidence="11">
    <location>
        <begin position="20"/>
        <end position="40"/>
    </location>
</feature>